<dbReference type="Pfam" id="PF02709">
    <property type="entry name" value="Glyco_transf_7C"/>
    <property type="match status" value="1"/>
</dbReference>
<keyword evidence="1 4" id="KW-0808">Transferase</keyword>
<dbReference type="GO" id="GO:0016740">
    <property type="term" value="F:transferase activity"/>
    <property type="evidence" value="ECO:0007669"/>
    <property type="project" value="UniProtKB-KW"/>
</dbReference>
<gene>
    <name evidence="4" type="ORF">E6C60_1123</name>
</gene>
<sequence length="417" mass="48370">MIAHQKFHQTLLSLYALESQTFPPASLEVILVDDASTDQTYRLQRLRLPFHFKYVRCEPNVGRSKAKNIGAASASGQVLIFMDAEMLLDPDYVKQHYQLHQSRSPGEAVITGCMQHYNVFTVLDSRFNPEQLTQFKQLYLKAHTKRSTAKALRKRAARSRAKARPLSRQARYVRLLRRLKQTRRGKDSIIRLFSKASIVAGRYQKYAFHTPFYPEVIKRFGSRYEGFHLPYIFVVTHNISLQRSTFDRVGPFNEGFQGWGCEDWEFGYRLYRSGVQILDHPLVKVYHQEHPRSLGSQTKDGLINYRFFFSLHPEFDVGVQSLCWIGKDIFEVNDMVHEYKLMAVKEQYPVLSQACLGLFDQIFHLLIHDLPMTGLLDAAEMGREPGWRARFYEEWSLFKASGGCPKLAASLEWLLSL</sequence>
<dbReference type="InterPro" id="IPR029044">
    <property type="entry name" value="Nucleotide-diphossugar_trans"/>
</dbReference>
<evidence type="ECO:0000259" key="2">
    <source>
        <dbReference type="Pfam" id="PF00535"/>
    </source>
</evidence>
<evidence type="ECO:0000256" key="1">
    <source>
        <dbReference type="ARBA" id="ARBA00022679"/>
    </source>
</evidence>
<dbReference type="Gene3D" id="3.90.550.10">
    <property type="entry name" value="Spore Coat Polysaccharide Biosynthesis Protein SpsA, Chain A"/>
    <property type="match status" value="1"/>
</dbReference>
<accession>A0A4P8XKA3</accession>
<dbReference type="EMBL" id="CP040396">
    <property type="protein sequence ID" value="QCT01841.1"/>
    <property type="molecule type" value="Genomic_DNA"/>
</dbReference>
<evidence type="ECO:0000259" key="3">
    <source>
        <dbReference type="Pfam" id="PF02709"/>
    </source>
</evidence>
<protein>
    <submittedName>
        <fullName evidence="4">Family 2 glycosyl transferase</fullName>
    </submittedName>
</protein>
<keyword evidence="5" id="KW-1185">Reference proteome</keyword>
<evidence type="ECO:0000313" key="4">
    <source>
        <dbReference type="EMBL" id="QCT01841.1"/>
    </source>
</evidence>
<dbReference type="SUPFAM" id="SSF53448">
    <property type="entry name" value="Nucleotide-diphospho-sugar transferases"/>
    <property type="match status" value="1"/>
</dbReference>
<reference evidence="4 5" key="1">
    <citation type="submission" date="2019-05" db="EMBL/GenBank/DDBJ databases">
        <authorList>
            <person name="Chen C."/>
        </authorList>
    </citation>
    <scope>NUCLEOTIDE SEQUENCE [LARGE SCALE GENOMIC DNA]</scope>
    <source>
        <strain evidence="4 5">HB172198</strain>
    </source>
</reference>
<dbReference type="InterPro" id="IPR027791">
    <property type="entry name" value="Galactosyl_T_C"/>
</dbReference>
<dbReference type="KEGG" id="palo:E6C60_1123"/>
<dbReference type="InterPro" id="IPR050834">
    <property type="entry name" value="Glycosyltransf_2"/>
</dbReference>
<dbReference type="PANTHER" id="PTHR43685">
    <property type="entry name" value="GLYCOSYLTRANSFERASE"/>
    <property type="match status" value="1"/>
</dbReference>
<organism evidence="4 5">
    <name type="scientific">Paenibacillus algicola</name>
    <dbReference type="NCBI Taxonomy" id="2565926"/>
    <lineage>
        <taxon>Bacteria</taxon>
        <taxon>Bacillati</taxon>
        <taxon>Bacillota</taxon>
        <taxon>Bacilli</taxon>
        <taxon>Bacillales</taxon>
        <taxon>Paenibacillaceae</taxon>
        <taxon>Paenibacillus</taxon>
    </lineage>
</organism>
<feature type="domain" description="Glycosyltransferase 2-like" evidence="2">
    <location>
        <begin position="14"/>
        <end position="157"/>
    </location>
</feature>
<dbReference type="AlphaFoldDB" id="A0A4P8XKA3"/>
<dbReference type="CDD" id="cd00761">
    <property type="entry name" value="Glyco_tranf_GTA_type"/>
    <property type="match status" value="1"/>
</dbReference>
<feature type="domain" description="Galactosyltransferase C-terminal" evidence="3">
    <location>
        <begin position="226"/>
        <end position="290"/>
    </location>
</feature>
<dbReference type="Proteomes" id="UP000300879">
    <property type="component" value="Chromosome"/>
</dbReference>
<proteinExistence type="predicted"/>
<dbReference type="InterPro" id="IPR001173">
    <property type="entry name" value="Glyco_trans_2-like"/>
</dbReference>
<evidence type="ECO:0000313" key="5">
    <source>
        <dbReference type="Proteomes" id="UP000300879"/>
    </source>
</evidence>
<dbReference type="Pfam" id="PF00535">
    <property type="entry name" value="Glycos_transf_2"/>
    <property type="match status" value="1"/>
</dbReference>
<name>A0A4P8XKA3_9BACL</name>
<dbReference type="PANTHER" id="PTHR43685:SF2">
    <property type="entry name" value="GLYCOSYLTRANSFERASE 2-LIKE DOMAIN-CONTAINING PROTEIN"/>
    <property type="match status" value="1"/>
</dbReference>